<comment type="caution">
    <text evidence="8">The sequence shown here is derived from an EMBL/GenBank/DDBJ whole genome shotgun (WGS) entry which is preliminary data.</text>
</comment>
<evidence type="ECO:0000256" key="2">
    <source>
        <dbReference type="ARBA" id="ARBA00022908"/>
    </source>
</evidence>
<dbReference type="SMART" id="SM00857">
    <property type="entry name" value="Resolvase"/>
    <property type="match status" value="1"/>
</dbReference>
<accession>A0A086Z5W6</accession>
<dbReference type="GO" id="GO:0000150">
    <property type="term" value="F:DNA strand exchange activity"/>
    <property type="evidence" value="ECO:0007669"/>
    <property type="project" value="InterPro"/>
</dbReference>
<dbReference type="InterPro" id="IPR036162">
    <property type="entry name" value="Resolvase-like_N_sf"/>
</dbReference>
<evidence type="ECO:0000256" key="4">
    <source>
        <dbReference type="ARBA" id="ARBA00023172"/>
    </source>
</evidence>
<dbReference type="FunFam" id="3.40.50.1390:FF:000001">
    <property type="entry name" value="DNA recombinase"/>
    <property type="match status" value="1"/>
</dbReference>
<dbReference type="Pfam" id="PF00239">
    <property type="entry name" value="Resolvase"/>
    <property type="match status" value="1"/>
</dbReference>
<evidence type="ECO:0000256" key="1">
    <source>
        <dbReference type="ARBA" id="ARBA00009913"/>
    </source>
</evidence>
<dbReference type="STRING" id="1437608.GCA_000771645_01758"/>
<dbReference type="PROSITE" id="PS00397">
    <property type="entry name" value="RECOMBINASES_1"/>
    <property type="match status" value="1"/>
</dbReference>
<dbReference type="CDD" id="cd03768">
    <property type="entry name" value="SR_ResInv"/>
    <property type="match status" value="1"/>
</dbReference>
<comment type="similarity">
    <text evidence="1">Belongs to the site-specific recombinase resolvase family.</text>
</comment>
<dbReference type="AlphaFoldDB" id="A0A086Z5W6"/>
<evidence type="ECO:0000259" key="7">
    <source>
        <dbReference type="PROSITE" id="PS51736"/>
    </source>
</evidence>
<name>A0A086Z5W6_9BIFI</name>
<organism evidence="8 9">
    <name type="scientific">Bifidobacterium biavatii DSM 23969</name>
    <dbReference type="NCBI Taxonomy" id="1437608"/>
    <lineage>
        <taxon>Bacteria</taxon>
        <taxon>Bacillati</taxon>
        <taxon>Actinomycetota</taxon>
        <taxon>Actinomycetes</taxon>
        <taxon>Bifidobacteriales</taxon>
        <taxon>Bifidobacteriaceae</taxon>
        <taxon>Bifidobacterium</taxon>
    </lineage>
</organism>
<evidence type="ECO:0000256" key="3">
    <source>
        <dbReference type="ARBA" id="ARBA00023125"/>
    </source>
</evidence>
<dbReference type="Proteomes" id="UP000029108">
    <property type="component" value="Unassembled WGS sequence"/>
</dbReference>
<dbReference type="InterPro" id="IPR050639">
    <property type="entry name" value="SSR_resolvase"/>
</dbReference>
<evidence type="ECO:0000256" key="5">
    <source>
        <dbReference type="PIRSR" id="PIRSR606118-50"/>
    </source>
</evidence>
<dbReference type="PANTHER" id="PTHR30461:SF2">
    <property type="entry name" value="SERINE RECOMBINASE PINE-RELATED"/>
    <property type="match status" value="1"/>
</dbReference>
<dbReference type="PROSITE" id="PS51736">
    <property type="entry name" value="RECOMBINASES_3"/>
    <property type="match status" value="1"/>
</dbReference>
<dbReference type="PANTHER" id="PTHR30461">
    <property type="entry name" value="DNA-INVERTASE FROM LAMBDOID PROPHAGE"/>
    <property type="match status" value="1"/>
</dbReference>
<dbReference type="RefSeq" id="WP_033495996.1">
    <property type="nucleotide sequence ID" value="NZ_JDUU01000033.1"/>
</dbReference>
<feature type="domain" description="Resolvase/invertase-type recombinase catalytic" evidence="7">
    <location>
        <begin position="1"/>
        <end position="135"/>
    </location>
</feature>
<feature type="active site" description="O-(5'-phospho-DNA)-serine intermediate" evidence="5 6">
    <location>
        <position position="9"/>
    </location>
</feature>
<dbReference type="InterPro" id="IPR006118">
    <property type="entry name" value="Recombinase_CS"/>
</dbReference>
<keyword evidence="4" id="KW-0233">DNA recombination</keyword>
<gene>
    <name evidence="8" type="ORF">BBIA_2537</name>
</gene>
<keyword evidence="9" id="KW-1185">Reference proteome</keyword>
<evidence type="ECO:0000313" key="8">
    <source>
        <dbReference type="EMBL" id="KFI41916.1"/>
    </source>
</evidence>
<proteinExistence type="inferred from homology"/>
<dbReference type="GO" id="GO:0003677">
    <property type="term" value="F:DNA binding"/>
    <property type="evidence" value="ECO:0007669"/>
    <property type="project" value="UniProtKB-KW"/>
</dbReference>
<dbReference type="SUPFAM" id="SSF53041">
    <property type="entry name" value="Resolvase-like"/>
    <property type="match status" value="1"/>
</dbReference>
<protein>
    <submittedName>
        <fullName evidence="8">DNA invertase-like protein</fullName>
    </submittedName>
</protein>
<keyword evidence="2" id="KW-0229">DNA integration</keyword>
<evidence type="ECO:0000313" key="9">
    <source>
        <dbReference type="Proteomes" id="UP000029108"/>
    </source>
</evidence>
<dbReference type="GO" id="GO:0015074">
    <property type="term" value="P:DNA integration"/>
    <property type="evidence" value="ECO:0007669"/>
    <property type="project" value="UniProtKB-KW"/>
</dbReference>
<dbReference type="Gene3D" id="3.40.50.1390">
    <property type="entry name" value="Resolvase, N-terminal catalytic domain"/>
    <property type="match status" value="1"/>
</dbReference>
<dbReference type="EMBL" id="JGYN01000054">
    <property type="protein sequence ID" value="KFI41916.1"/>
    <property type="molecule type" value="Genomic_DNA"/>
</dbReference>
<dbReference type="eggNOG" id="COG1961">
    <property type="taxonomic scope" value="Bacteria"/>
</dbReference>
<sequence length="195" mass="21731">MIIGYARVSTGEQDPALQEDALRAAGCERIYTDVGYSGAKAHRPQFDRMLDSLREGDIVVAWKLDRIFRSVKGLVDLMNTFQEKGVQFRSLTEGIDTTTPTGMLVFHIFASIAEFERDLIRERTNAGLKAARARGHHGGRPSVIDEHMLDMVEKLYFKAEMTASETAGQLGVSVSTVNRAARIVRERRSKGEGEQ</sequence>
<dbReference type="InterPro" id="IPR006119">
    <property type="entry name" value="Resolv_N"/>
</dbReference>
<keyword evidence="3" id="KW-0238">DNA-binding</keyword>
<dbReference type="OrthoDB" id="128993at2"/>
<evidence type="ECO:0000256" key="6">
    <source>
        <dbReference type="PROSITE-ProRule" id="PRU10137"/>
    </source>
</evidence>
<reference evidence="8 9" key="1">
    <citation type="submission" date="2014-03" db="EMBL/GenBank/DDBJ databases">
        <title>Genomics of Bifidobacteria.</title>
        <authorList>
            <person name="Ventura M."/>
            <person name="Milani C."/>
            <person name="Lugli G.A."/>
        </authorList>
    </citation>
    <scope>NUCLEOTIDE SEQUENCE [LARGE SCALE GENOMIC DNA]</scope>
    <source>
        <strain evidence="8 9">DSM 23969</strain>
    </source>
</reference>